<reference evidence="2 3" key="1">
    <citation type="journal article" date="2015" name="Genome Announc.">
        <title>Genome Sequence of Lactobacillus curieae CCTCC M 2011381T, a Novel Producer of Gamma-aminobutyric Acid.</title>
        <authorList>
            <person name="Wang Y."/>
            <person name="Wang Y."/>
            <person name="Lang C."/>
            <person name="Wei D."/>
            <person name="Xu P."/>
            <person name="Xie J."/>
        </authorList>
    </citation>
    <scope>NUCLEOTIDE SEQUENCE [LARGE SCALE GENOMIC DNA]</scope>
    <source>
        <strain evidence="2 3">CCTCC M 2011381</strain>
    </source>
</reference>
<dbReference type="NCBIfam" id="TIGR04518">
    <property type="entry name" value="ECF_S_folT_fam"/>
    <property type="match status" value="1"/>
</dbReference>
<name>A0A1S6QKB4_9LACO</name>
<dbReference type="InterPro" id="IPR030949">
    <property type="entry name" value="ECF_S_folate_fam"/>
</dbReference>
<organism evidence="2 3">
    <name type="scientific">Lentilactobacillus curieae</name>
    <dbReference type="NCBI Taxonomy" id="1138822"/>
    <lineage>
        <taxon>Bacteria</taxon>
        <taxon>Bacillati</taxon>
        <taxon>Bacillota</taxon>
        <taxon>Bacilli</taxon>
        <taxon>Lactobacillales</taxon>
        <taxon>Lactobacillaceae</taxon>
        <taxon>Lentilactobacillus</taxon>
    </lineage>
</organism>
<accession>A0A1S6QKB4</accession>
<dbReference type="EMBL" id="CP018906">
    <property type="protein sequence ID" value="AQW22051.1"/>
    <property type="molecule type" value="Genomic_DNA"/>
</dbReference>
<feature type="transmembrane region" description="Helical" evidence="1">
    <location>
        <begin position="113"/>
        <end position="132"/>
    </location>
</feature>
<evidence type="ECO:0000313" key="2">
    <source>
        <dbReference type="EMBL" id="AQW22051.1"/>
    </source>
</evidence>
<keyword evidence="1" id="KW-0812">Transmembrane</keyword>
<dbReference type="InterPro" id="IPR024529">
    <property type="entry name" value="ECF_trnsprt_substrate-spec"/>
</dbReference>
<protein>
    <submittedName>
        <fullName evidence="2">ECF transporter S component</fullName>
    </submittedName>
</protein>
<dbReference type="Proteomes" id="UP000030361">
    <property type="component" value="Chromosome"/>
</dbReference>
<dbReference type="KEGG" id="lcu:PL11_009020"/>
<proteinExistence type="predicted"/>
<dbReference type="RefSeq" id="WP_035167169.1">
    <property type="nucleotide sequence ID" value="NZ_CP018906.1"/>
</dbReference>
<feature type="transmembrane region" description="Helical" evidence="1">
    <location>
        <begin position="144"/>
        <end position="162"/>
    </location>
</feature>
<keyword evidence="3" id="KW-1185">Reference proteome</keyword>
<dbReference type="GO" id="GO:0022857">
    <property type="term" value="F:transmembrane transporter activity"/>
    <property type="evidence" value="ECO:0007669"/>
    <property type="project" value="InterPro"/>
</dbReference>
<dbReference type="Pfam" id="PF12822">
    <property type="entry name" value="ECF_trnsprt"/>
    <property type="match status" value="1"/>
</dbReference>
<feature type="transmembrane region" description="Helical" evidence="1">
    <location>
        <begin position="41"/>
        <end position="62"/>
    </location>
</feature>
<keyword evidence="1" id="KW-1133">Transmembrane helix</keyword>
<keyword evidence="1" id="KW-0472">Membrane</keyword>
<evidence type="ECO:0000313" key="3">
    <source>
        <dbReference type="Proteomes" id="UP000030361"/>
    </source>
</evidence>
<dbReference type="OrthoDB" id="4624at2"/>
<gene>
    <name evidence="2" type="ORF">PL11_009020</name>
</gene>
<dbReference type="Gene3D" id="1.10.1760.20">
    <property type="match status" value="1"/>
</dbReference>
<dbReference type="eggNOG" id="COG4720">
    <property type="taxonomic scope" value="Bacteria"/>
</dbReference>
<feature type="transmembrane region" description="Helical" evidence="1">
    <location>
        <begin position="82"/>
        <end position="101"/>
    </location>
</feature>
<feature type="transmembrane region" description="Helical" evidence="1">
    <location>
        <begin position="12"/>
        <end position="29"/>
    </location>
</feature>
<dbReference type="AlphaFoldDB" id="A0A1S6QKB4"/>
<evidence type="ECO:0000256" key="1">
    <source>
        <dbReference type="SAM" id="Phobius"/>
    </source>
</evidence>
<sequence>MNTVPFRFQKLRTLDVTVLGILMALGLIVDRFTVGTKTIQLGFGFVIVVIASYLYGPVWSAAMAGLTDVIGTLVSGQVYNPGFTLSAILGAIVYGWFLYGHKPSIKRIVISQLLIMLVVNLVLNTLWISLMYQTPYVTFLMTRILKEVVTTPIQIIIIYFLLNSPQFNKLKEKLI</sequence>